<feature type="non-terminal residue" evidence="5">
    <location>
        <position position="1"/>
    </location>
</feature>
<comment type="caution">
    <text evidence="5">The sequence shown here is derived from an EMBL/GenBank/DDBJ whole genome shotgun (WGS) entry which is preliminary data.</text>
</comment>
<feature type="region of interest" description="Disordered" evidence="3">
    <location>
        <begin position="152"/>
        <end position="201"/>
    </location>
</feature>
<evidence type="ECO:0000313" key="5">
    <source>
        <dbReference type="EMBL" id="CAG8636590.1"/>
    </source>
</evidence>
<protein>
    <submittedName>
        <fullName evidence="5">12904_t:CDS:1</fullName>
    </submittedName>
</protein>
<evidence type="ECO:0000256" key="3">
    <source>
        <dbReference type="SAM" id="MobiDB-lite"/>
    </source>
</evidence>
<keyword evidence="6" id="KW-1185">Reference proteome</keyword>
<dbReference type="PROSITE" id="PS50800">
    <property type="entry name" value="SAP"/>
    <property type="match status" value="1"/>
</dbReference>
<gene>
    <name evidence="5" type="ORF">ALEPTO_LOCUS9562</name>
</gene>
<dbReference type="GO" id="GO:0016973">
    <property type="term" value="P:poly(A)+ mRNA export from nucleus"/>
    <property type="evidence" value="ECO:0007669"/>
    <property type="project" value="TreeGrafter"/>
</dbReference>
<evidence type="ECO:0000313" key="6">
    <source>
        <dbReference type="Proteomes" id="UP000789508"/>
    </source>
</evidence>
<name>A0A9N9GV61_9GLOM</name>
<dbReference type="InterPro" id="IPR036361">
    <property type="entry name" value="SAP_dom_sf"/>
</dbReference>
<dbReference type="Pfam" id="PF02037">
    <property type="entry name" value="SAP"/>
    <property type="match status" value="1"/>
</dbReference>
<dbReference type="AlphaFoldDB" id="A0A9N9GV61"/>
<feature type="region of interest" description="Disordered" evidence="3">
    <location>
        <begin position="213"/>
        <end position="247"/>
    </location>
</feature>
<proteinExistence type="inferred from homology"/>
<dbReference type="Pfam" id="PF18592">
    <property type="entry name" value="Tho1_MOS11_C"/>
    <property type="match status" value="1"/>
</dbReference>
<evidence type="ECO:0000256" key="1">
    <source>
        <dbReference type="ARBA" id="ARBA00022553"/>
    </source>
</evidence>
<comment type="similarity">
    <text evidence="2">Belongs to the SAP domain-containing ribonucleoprotein family.</text>
</comment>
<dbReference type="Gene3D" id="1.10.720.30">
    <property type="entry name" value="SAP domain"/>
    <property type="match status" value="1"/>
</dbReference>
<dbReference type="SUPFAM" id="SSF68906">
    <property type="entry name" value="SAP domain"/>
    <property type="match status" value="1"/>
</dbReference>
<organism evidence="5 6">
    <name type="scientific">Ambispora leptoticha</name>
    <dbReference type="NCBI Taxonomy" id="144679"/>
    <lineage>
        <taxon>Eukaryota</taxon>
        <taxon>Fungi</taxon>
        <taxon>Fungi incertae sedis</taxon>
        <taxon>Mucoromycota</taxon>
        <taxon>Glomeromycotina</taxon>
        <taxon>Glomeromycetes</taxon>
        <taxon>Archaeosporales</taxon>
        <taxon>Ambisporaceae</taxon>
        <taxon>Ambispora</taxon>
    </lineage>
</organism>
<dbReference type="OrthoDB" id="445357at2759"/>
<dbReference type="InterPro" id="IPR040746">
    <property type="entry name" value="THO1_MOS11_C"/>
</dbReference>
<dbReference type="PANTHER" id="PTHR46551:SF1">
    <property type="entry name" value="SAP DOMAIN-CONTAINING RIBONUCLEOPROTEIN"/>
    <property type="match status" value="1"/>
</dbReference>
<dbReference type="PANTHER" id="PTHR46551">
    <property type="entry name" value="SAP DOMAIN-CONTAINING RIBONUCLEOPROTEIN"/>
    <property type="match status" value="1"/>
</dbReference>
<sequence length="288" mass="31208">MSSTEAKLRSLKVPELKDLLTKKGLPVSGKKEDLINRLLAFEVDEKVTTITTTTDSNDANNNSIARNTASIKAQNNGGINSNGENIASGIAGDSDTKTGDTDLFEKDITNSPVDHNSALDADFDWDDIKLTTDEFNDAAKDAELDSLHSLNSPIEKTKTDNPLNLADKKSGTASANINTSSTSISDSQQQQQVSTSTTEPEIIVKPTGFKCKKITFNAPPPQSTPVTTQSDNNLSSELEKRKKRAERFGVNLSETDKKLERAVKFGIQVSSPVDSPLKAERPILQKQT</sequence>
<dbReference type="SMART" id="SM00513">
    <property type="entry name" value="SAP"/>
    <property type="match status" value="1"/>
</dbReference>
<feature type="domain" description="SAP" evidence="4">
    <location>
        <begin position="8"/>
        <end position="42"/>
    </location>
</feature>
<accession>A0A9N9GV61</accession>
<reference evidence="5" key="1">
    <citation type="submission" date="2021-06" db="EMBL/GenBank/DDBJ databases">
        <authorList>
            <person name="Kallberg Y."/>
            <person name="Tangrot J."/>
            <person name="Rosling A."/>
        </authorList>
    </citation>
    <scope>NUCLEOTIDE SEQUENCE</scope>
    <source>
        <strain evidence="5">FL130A</strain>
    </source>
</reference>
<feature type="compositionally biased region" description="Low complexity" evidence="3">
    <location>
        <begin position="179"/>
        <end position="198"/>
    </location>
</feature>
<dbReference type="EMBL" id="CAJVPS010007639">
    <property type="protein sequence ID" value="CAG8636590.1"/>
    <property type="molecule type" value="Genomic_DNA"/>
</dbReference>
<dbReference type="GO" id="GO:0005634">
    <property type="term" value="C:nucleus"/>
    <property type="evidence" value="ECO:0007669"/>
    <property type="project" value="TreeGrafter"/>
</dbReference>
<evidence type="ECO:0000259" key="4">
    <source>
        <dbReference type="PROSITE" id="PS50800"/>
    </source>
</evidence>
<evidence type="ECO:0000256" key="2">
    <source>
        <dbReference type="ARBA" id="ARBA00046328"/>
    </source>
</evidence>
<dbReference type="InterPro" id="IPR052240">
    <property type="entry name" value="SAP_domain_ribonucleoprotein"/>
</dbReference>
<dbReference type="Proteomes" id="UP000789508">
    <property type="component" value="Unassembled WGS sequence"/>
</dbReference>
<keyword evidence="1" id="KW-0597">Phosphoprotein</keyword>
<dbReference type="InterPro" id="IPR003034">
    <property type="entry name" value="SAP_dom"/>
</dbReference>